<name>A0A917QKG1_9NOCA</name>
<feature type="transmembrane region" description="Helical" evidence="5">
    <location>
        <begin position="114"/>
        <end position="133"/>
    </location>
</feature>
<feature type="domain" description="RDD" evidence="6">
    <location>
        <begin position="22"/>
        <end position="150"/>
    </location>
</feature>
<dbReference type="PANTHER" id="PTHR38480:SF1">
    <property type="entry name" value="SLR0254 PROTEIN"/>
    <property type="match status" value="1"/>
</dbReference>
<gene>
    <name evidence="7" type="ORF">GCM10011591_28560</name>
</gene>
<evidence type="ECO:0000256" key="5">
    <source>
        <dbReference type="SAM" id="Phobius"/>
    </source>
</evidence>
<evidence type="ECO:0000256" key="4">
    <source>
        <dbReference type="ARBA" id="ARBA00023136"/>
    </source>
</evidence>
<evidence type="ECO:0000259" key="6">
    <source>
        <dbReference type="Pfam" id="PF06271"/>
    </source>
</evidence>
<keyword evidence="4 5" id="KW-0472">Membrane</keyword>
<feature type="transmembrane region" description="Helical" evidence="5">
    <location>
        <begin position="26"/>
        <end position="48"/>
    </location>
</feature>
<evidence type="ECO:0000313" key="7">
    <source>
        <dbReference type="EMBL" id="GGK54956.1"/>
    </source>
</evidence>
<reference evidence="7" key="1">
    <citation type="journal article" date="2014" name="Int. J. Syst. Evol. Microbiol.">
        <title>Complete genome sequence of Corynebacterium casei LMG S-19264T (=DSM 44701T), isolated from a smear-ripened cheese.</title>
        <authorList>
            <consortium name="US DOE Joint Genome Institute (JGI-PGF)"/>
            <person name="Walter F."/>
            <person name="Albersmeier A."/>
            <person name="Kalinowski J."/>
            <person name="Ruckert C."/>
        </authorList>
    </citation>
    <scope>NUCLEOTIDE SEQUENCE</scope>
    <source>
        <strain evidence="7">CGMCC 4.7278</strain>
    </source>
</reference>
<feature type="transmembrane region" description="Helical" evidence="5">
    <location>
        <begin position="60"/>
        <end position="77"/>
    </location>
</feature>
<dbReference type="AlphaFoldDB" id="A0A917QKG1"/>
<reference evidence="7" key="2">
    <citation type="submission" date="2020-09" db="EMBL/GenBank/DDBJ databases">
        <authorList>
            <person name="Sun Q."/>
            <person name="Zhou Y."/>
        </authorList>
    </citation>
    <scope>NUCLEOTIDE SEQUENCE</scope>
    <source>
        <strain evidence="7">CGMCC 4.7278</strain>
    </source>
</reference>
<dbReference type="GO" id="GO:0016020">
    <property type="term" value="C:membrane"/>
    <property type="evidence" value="ECO:0007669"/>
    <property type="project" value="UniProtKB-SubCell"/>
</dbReference>
<evidence type="ECO:0000313" key="8">
    <source>
        <dbReference type="Proteomes" id="UP000612956"/>
    </source>
</evidence>
<evidence type="ECO:0000256" key="3">
    <source>
        <dbReference type="ARBA" id="ARBA00022989"/>
    </source>
</evidence>
<keyword evidence="3 5" id="KW-1133">Transmembrane helix</keyword>
<protein>
    <submittedName>
        <fullName evidence="7">Transporter</fullName>
    </submittedName>
</protein>
<dbReference type="RefSeq" id="WP_188829356.1">
    <property type="nucleotide sequence ID" value="NZ_BMMW01000002.1"/>
</dbReference>
<dbReference type="Pfam" id="PF06271">
    <property type="entry name" value="RDD"/>
    <property type="match status" value="1"/>
</dbReference>
<proteinExistence type="predicted"/>
<evidence type="ECO:0000256" key="2">
    <source>
        <dbReference type="ARBA" id="ARBA00022692"/>
    </source>
</evidence>
<keyword evidence="2 5" id="KW-0812">Transmembrane</keyword>
<dbReference type="InterPro" id="IPR010432">
    <property type="entry name" value="RDD"/>
</dbReference>
<accession>A0A917QKG1</accession>
<dbReference type="EMBL" id="BMMW01000002">
    <property type="protein sequence ID" value="GGK54956.1"/>
    <property type="molecule type" value="Genomic_DNA"/>
</dbReference>
<comment type="subcellular location">
    <subcellularLocation>
        <location evidence="1">Membrane</location>
        <topology evidence="1">Multi-pass membrane protein</topology>
    </subcellularLocation>
</comment>
<sequence>MAEFTTGEAVSLELPIARVPCRAGAFLLDLMMQIALALLLVFLFFGLIRVGSMSDDAWEQTVGLLIVVTVLVGYPVVSETLSRGRSLGKLVFGLRVVRTDAGPIDFRHAITRGLCGALVDFWMLGFFGAVAVVSSTCSPQGRRIGDLLAGTVVIHTRASLPIPALVSAPPWLVNWAKMVDLTGITDEHAAAMRKYLARMRTLTPAAQHHLGTTLVESVCAAGRAPIPAGYPPFHVLGAVLARRQEVAFAAR</sequence>
<organism evidence="7 8">
    <name type="scientific">Nocardia camponoti</name>
    <dbReference type="NCBI Taxonomy" id="1616106"/>
    <lineage>
        <taxon>Bacteria</taxon>
        <taxon>Bacillati</taxon>
        <taxon>Actinomycetota</taxon>
        <taxon>Actinomycetes</taxon>
        <taxon>Mycobacteriales</taxon>
        <taxon>Nocardiaceae</taxon>
        <taxon>Nocardia</taxon>
    </lineage>
</organism>
<comment type="caution">
    <text evidence="7">The sequence shown here is derived from an EMBL/GenBank/DDBJ whole genome shotgun (WGS) entry which is preliminary data.</text>
</comment>
<evidence type="ECO:0000256" key="1">
    <source>
        <dbReference type="ARBA" id="ARBA00004141"/>
    </source>
</evidence>
<dbReference type="Proteomes" id="UP000612956">
    <property type="component" value="Unassembled WGS sequence"/>
</dbReference>
<dbReference type="PANTHER" id="PTHR38480">
    <property type="entry name" value="SLR0254 PROTEIN"/>
    <property type="match status" value="1"/>
</dbReference>
<keyword evidence="8" id="KW-1185">Reference proteome</keyword>